<evidence type="ECO:0000313" key="1">
    <source>
        <dbReference type="EMBL" id="OCT68337.1"/>
    </source>
</evidence>
<sequence length="114" mass="12380">MFFFTLFNIILDNILFGILRRVIPLQLLHFVRSPFFGILTIIPSFHSAGKFSSVHIFNKIGCNKSVVVSISAFKISGAILSTPGALPSLISSGVIFSSERVGGDIFIVESSSMV</sequence>
<name>A0A974C8K9_XENLA</name>
<dbReference type="EMBL" id="CM004480">
    <property type="protein sequence ID" value="OCT68337.1"/>
    <property type="molecule type" value="Genomic_DNA"/>
</dbReference>
<evidence type="ECO:0000313" key="2">
    <source>
        <dbReference type="Proteomes" id="UP000694892"/>
    </source>
</evidence>
<dbReference type="Proteomes" id="UP000694892">
    <property type="component" value="Chromosome 8L"/>
</dbReference>
<reference evidence="2" key="1">
    <citation type="journal article" date="2016" name="Nature">
        <title>Genome evolution in the allotetraploid frog Xenopus laevis.</title>
        <authorList>
            <person name="Session A.M."/>
            <person name="Uno Y."/>
            <person name="Kwon T."/>
            <person name="Chapman J.A."/>
            <person name="Toyoda A."/>
            <person name="Takahashi S."/>
            <person name="Fukui A."/>
            <person name="Hikosaka A."/>
            <person name="Suzuki A."/>
            <person name="Kondo M."/>
            <person name="van Heeringen S.J."/>
            <person name="Quigley I."/>
            <person name="Heinz S."/>
            <person name="Ogino H."/>
            <person name="Ochi H."/>
            <person name="Hellsten U."/>
            <person name="Lyons J.B."/>
            <person name="Simakov O."/>
            <person name="Putnam N."/>
            <person name="Stites J."/>
            <person name="Kuroki Y."/>
            <person name="Tanaka T."/>
            <person name="Michiue T."/>
            <person name="Watanabe M."/>
            <person name="Bogdanovic O."/>
            <person name="Lister R."/>
            <person name="Georgiou G."/>
            <person name="Paranjpe S.S."/>
            <person name="van Kruijsbergen I."/>
            <person name="Shu S."/>
            <person name="Carlson J."/>
            <person name="Kinoshita T."/>
            <person name="Ohta Y."/>
            <person name="Mawaribuchi S."/>
            <person name="Jenkins J."/>
            <person name="Grimwood J."/>
            <person name="Schmutz J."/>
            <person name="Mitros T."/>
            <person name="Mozaffari S.V."/>
            <person name="Suzuki Y."/>
            <person name="Haramoto Y."/>
            <person name="Yamamoto T.S."/>
            <person name="Takagi C."/>
            <person name="Heald R."/>
            <person name="Miller K."/>
            <person name="Haudenschild C."/>
            <person name="Kitzman J."/>
            <person name="Nakayama T."/>
            <person name="Izutsu Y."/>
            <person name="Robert J."/>
            <person name="Fortriede J."/>
            <person name="Burns K."/>
            <person name="Lotay V."/>
            <person name="Karimi K."/>
            <person name="Yasuoka Y."/>
            <person name="Dichmann D.S."/>
            <person name="Flajnik M.F."/>
            <person name="Houston D.W."/>
            <person name="Shendure J."/>
            <person name="DuPasquier L."/>
            <person name="Vize P.D."/>
            <person name="Zorn A.M."/>
            <person name="Ito M."/>
            <person name="Marcotte E.M."/>
            <person name="Wallingford J.B."/>
            <person name="Ito Y."/>
            <person name="Asashima M."/>
            <person name="Ueno N."/>
            <person name="Matsuda Y."/>
            <person name="Veenstra G.J."/>
            <person name="Fujiyama A."/>
            <person name="Harland R.M."/>
            <person name="Taira M."/>
            <person name="Rokhsar D.S."/>
        </authorList>
    </citation>
    <scope>NUCLEOTIDE SEQUENCE [LARGE SCALE GENOMIC DNA]</scope>
    <source>
        <strain evidence="2">J</strain>
    </source>
</reference>
<dbReference type="AlphaFoldDB" id="A0A974C8K9"/>
<protein>
    <submittedName>
        <fullName evidence="1">Uncharacterized protein</fullName>
    </submittedName>
</protein>
<proteinExistence type="predicted"/>
<accession>A0A974C8K9</accession>
<organism evidence="1 2">
    <name type="scientific">Xenopus laevis</name>
    <name type="common">African clawed frog</name>
    <dbReference type="NCBI Taxonomy" id="8355"/>
    <lineage>
        <taxon>Eukaryota</taxon>
        <taxon>Metazoa</taxon>
        <taxon>Chordata</taxon>
        <taxon>Craniata</taxon>
        <taxon>Vertebrata</taxon>
        <taxon>Euteleostomi</taxon>
        <taxon>Amphibia</taxon>
        <taxon>Batrachia</taxon>
        <taxon>Anura</taxon>
        <taxon>Pipoidea</taxon>
        <taxon>Pipidae</taxon>
        <taxon>Xenopodinae</taxon>
        <taxon>Xenopus</taxon>
        <taxon>Xenopus</taxon>
    </lineage>
</organism>
<gene>
    <name evidence="1" type="ORF">XELAEV_18039636mg</name>
</gene>